<comment type="subcellular location">
    <subcellularLocation>
        <location evidence="1">Cell inner membrane</location>
        <topology evidence="1">Peripheral membrane protein</topology>
    </subcellularLocation>
</comment>
<dbReference type="Gene3D" id="3.40.50.300">
    <property type="entry name" value="P-loop containing nucleotide triphosphate hydrolases"/>
    <property type="match status" value="2"/>
</dbReference>
<keyword evidence="12" id="KW-1185">Reference proteome</keyword>
<comment type="catalytic activity">
    <reaction evidence="9">
        <text>ATP + H2O + (2R,4S)-2-methyl-2,3,3,4-tetrahydroxytetrahydrofuran-[AI-2-binding protein]Side 1 = ADP + phosphate + (2R,4S)-2-methyl-2,3,3,4-tetrahydroxytetrahydrofuranSide 2 + [AI-2-binding protein]Side 1.</text>
        <dbReference type="EC" id="7.6.2.13"/>
    </reaction>
</comment>
<dbReference type="CDD" id="cd03216">
    <property type="entry name" value="ABC_Carb_Monos_I"/>
    <property type="match status" value="1"/>
</dbReference>
<sequence>MTASKAEAAAPAAAFAVRALHKSYGGVPVLRGVDLDVRPGEIHALLGANGAGKSTLIKCIAGVTQPDSGAIEIGGSSYAQLTPSSSRAAGVAVIYQELSVAPTLSVTANVFLGNERRFGPFVRHRAQAREAKRALADLGMDLDLARPLGSYGAAESQVVEIVKALRSEPQVLILDEPTASLTQKEAEQLADKMRALRAQGVPLLFVTHRLDEVFALADRVSILRAGKIVLSKATSDCTPRELVTAIVGRDPETLARTGAAPSTGRPPLLAVRDLVGPDLGPLDLDVFPGEVLGLYGLVGSGRTELLESLFGARLTVHGQMVLDGDELRLTGPGAAIGAGIALVPSDRKRKGIIGELSAQANVILSSGRALGHAGFRRRAAEGRSFRSIGKELDLRPLNPGLEGRRFSGGNQQKLVVGRWLQPELGCRILLLDEPTQGVDVGARADLYRAVRAFVGTERAAIVASSEPTELQQLADRVIVLSRGRVATTLPVAEATEHRLIELAHLSEIPGGTP</sequence>
<evidence type="ECO:0000256" key="8">
    <source>
        <dbReference type="ARBA" id="ARBA00023798"/>
    </source>
</evidence>
<reference evidence="11 12" key="1">
    <citation type="submission" date="2023-12" db="EMBL/GenBank/DDBJ databases">
        <title>Sinomonas terricola sp. nov, isolated from litchi orchard soil in Guangdong, PR China.</title>
        <authorList>
            <person name="Jiaxin W."/>
            <person name="Yang Z."/>
            <person name="Honghui Z."/>
        </authorList>
    </citation>
    <scope>NUCLEOTIDE SEQUENCE [LARGE SCALE GENOMIC DNA]</scope>
    <source>
        <strain evidence="11 12">JGH33</strain>
    </source>
</reference>
<comment type="similarity">
    <text evidence="2">Belongs to the ABC transporter superfamily. AI-2 autoinducer porter (TC 3.A.1.2.8) family.</text>
</comment>
<dbReference type="InterPro" id="IPR050107">
    <property type="entry name" value="ABC_carbohydrate_import_ATPase"/>
</dbReference>
<dbReference type="PANTHER" id="PTHR43790:SF2">
    <property type="entry name" value="AUTOINDUCER 2 IMPORT ATP-BINDING PROTEIN LSRA"/>
    <property type="match status" value="1"/>
</dbReference>
<dbReference type="InterPro" id="IPR003439">
    <property type="entry name" value="ABC_transporter-like_ATP-bd"/>
</dbReference>
<gene>
    <name evidence="11" type="ORF">SPF06_02135</name>
</gene>
<dbReference type="InterPro" id="IPR027417">
    <property type="entry name" value="P-loop_NTPase"/>
</dbReference>
<proteinExistence type="inferred from homology"/>
<dbReference type="PROSITE" id="PS50893">
    <property type="entry name" value="ABC_TRANSPORTER_2"/>
    <property type="match status" value="2"/>
</dbReference>
<dbReference type="GO" id="GO:0005524">
    <property type="term" value="F:ATP binding"/>
    <property type="evidence" value="ECO:0007669"/>
    <property type="project" value="UniProtKB-KW"/>
</dbReference>
<comment type="subunit">
    <text evidence="3">The complex is composed of two ATP-binding proteins (LsrA), two transmembrane proteins (LsrC and LsrD) and a solute-binding protein (LsrB).</text>
</comment>
<evidence type="ECO:0000256" key="1">
    <source>
        <dbReference type="ARBA" id="ARBA00004417"/>
    </source>
</evidence>
<dbReference type="SUPFAM" id="SSF52540">
    <property type="entry name" value="P-loop containing nucleoside triphosphate hydrolases"/>
    <property type="match status" value="2"/>
</dbReference>
<dbReference type="Proteomes" id="UP001304769">
    <property type="component" value="Unassembled WGS sequence"/>
</dbReference>
<dbReference type="EC" id="7.6.2.13" evidence="8"/>
<dbReference type="SMART" id="SM00382">
    <property type="entry name" value="AAA"/>
    <property type="match status" value="2"/>
</dbReference>
<keyword evidence="5" id="KW-0547">Nucleotide-binding</keyword>
<dbReference type="PANTHER" id="PTHR43790">
    <property type="entry name" value="CARBOHYDRATE TRANSPORT ATP-BINDING PROTEIN MG119-RELATED"/>
    <property type="match status" value="1"/>
</dbReference>
<evidence type="ECO:0000256" key="5">
    <source>
        <dbReference type="ARBA" id="ARBA00022741"/>
    </source>
</evidence>
<keyword evidence="6 11" id="KW-0067">ATP-binding</keyword>
<evidence type="ECO:0000259" key="10">
    <source>
        <dbReference type="PROSITE" id="PS50893"/>
    </source>
</evidence>
<evidence type="ECO:0000256" key="6">
    <source>
        <dbReference type="ARBA" id="ARBA00022840"/>
    </source>
</evidence>
<evidence type="ECO:0000256" key="7">
    <source>
        <dbReference type="ARBA" id="ARBA00023747"/>
    </source>
</evidence>
<evidence type="ECO:0000313" key="12">
    <source>
        <dbReference type="Proteomes" id="UP001304769"/>
    </source>
</evidence>
<comment type="function">
    <text evidence="7">Part of the ABC transporter complex LsrABCD involved in autoinducer 2 (AI-2) import. Responsible for energy coupling to the transport system.</text>
</comment>
<dbReference type="RefSeq" id="WP_323277267.1">
    <property type="nucleotide sequence ID" value="NZ_JAYGGQ010000001.1"/>
</dbReference>
<dbReference type="InterPro" id="IPR003593">
    <property type="entry name" value="AAA+_ATPase"/>
</dbReference>
<name>A0ABU5T1H6_9MICC</name>
<evidence type="ECO:0000313" key="11">
    <source>
        <dbReference type="EMBL" id="MEA5453512.1"/>
    </source>
</evidence>
<feature type="domain" description="ABC transporter" evidence="10">
    <location>
        <begin position="264"/>
        <end position="507"/>
    </location>
</feature>
<evidence type="ECO:0000256" key="3">
    <source>
        <dbReference type="ARBA" id="ARBA00011262"/>
    </source>
</evidence>
<dbReference type="Pfam" id="PF00005">
    <property type="entry name" value="ABC_tran"/>
    <property type="match status" value="2"/>
</dbReference>
<dbReference type="PROSITE" id="PS00211">
    <property type="entry name" value="ABC_TRANSPORTER_1"/>
    <property type="match status" value="1"/>
</dbReference>
<dbReference type="CDD" id="cd03215">
    <property type="entry name" value="ABC_Carb_Monos_II"/>
    <property type="match status" value="1"/>
</dbReference>
<organism evidence="11 12">
    <name type="scientific">Sinomonas terricola</name>
    <dbReference type="NCBI Taxonomy" id="3110330"/>
    <lineage>
        <taxon>Bacteria</taxon>
        <taxon>Bacillati</taxon>
        <taxon>Actinomycetota</taxon>
        <taxon>Actinomycetes</taxon>
        <taxon>Micrococcales</taxon>
        <taxon>Micrococcaceae</taxon>
        <taxon>Sinomonas</taxon>
    </lineage>
</organism>
<comment type="caution">
    <text evidence="11">The sequence shown here is derived from an EMBL/GenBank/DDBJ whole genome shotgun (WGS) entry which is preliminary data.</text>
</comment>
<evidence type="ECO:0000256" key="4">
    <source>
        <dbReference type="ARBA" id="ARBA00019459"/>
    </source>
</evidence>
<accession>A0ABU5T1H6</accession>
<evidence type="ECO:0000256" key="2">
    <source>
        <dbReference type="ARBA" id="ARBA00009404"/>
    </source>
</evidence>
<feature type="domain" description="ABC transporter" evidence="10">
    <location>
        <begin position="15"/>
        <end position="250"/>
    </location>
</feature>
<dbReference type="EMBL" id="JAYGGQ010000001">
    <property type="protein sequence ID" value="MEA5453512.1"/>
    <property type="molecule type" value="Genomic_DNA"/>
</dbReference>
<protein>
    <recommendedName>
        <fullName evidence="4">Autoinducer 2 import ATP-binding protein LsrA</fullName>
        <ecNumber evidence="8">7.6.2.13</ecNumber>
    </recommendedName>
</protein>
<dbReference type="InterPro" id="IPR017871">
    <property type="entry name" value="ABC_transporter-like_CS"/>
</dbReference>
<evidence type="ECO:0000256" key="9">
    <source>
        <dbReference type="ARBA" id="ARBA00034076"/>
    </source>
</evidence>